<dbReference type="GO" id="GO:0005506">
    <property type="term" value="F:iron ion binding"/>
    <property type="evidence" value="ECO:0007669"/>
    <property type="project" value="InterPro"/>
</dbReference>
<evidence type="ECO:0000313" key="2">
    <source>
        <dbReference type="Proteomes" id="UP000749559"/>
    </source>
</evidence>
<dbReference type="InterPro" id="IPR036396">
    <property type="entry name" value="Cyt_P450_sf"/>
</dbReference>
<organism evidence="1 2">
    <name type="scientific">Owenia fusiformis</name>
    <name type="common">Polychaete worm</name>
    <dbReference type="NCBI Taxonomy" id="6347"/>
    <lineage>
        <taxon>Eukaryota</taxon>
        <taxon>Metazoa</taxon>
        <taxon>Spiralia</taxon>
        <taxon>Lophotrochozoa</taxon>
        <taxon>Annelida</taxon>
        <taxon>Polychaeta</taxon>
        <taxon>Sedentaria</taxon>
        <taxon>Canalipalpata</taxon>
        <taxon>Sabellida</taxon>
        <taxon>Oweniida</taxon>
        <taxon>Oweniidae</taxon>
        <taxon>Owenia</taxon>
    </lineage>
</organism>
<dbReference type="AlphaFoldDB" id="A0A8J1UAZ3"/>
<protein>
    <submittedName>
        <fullName evidence="1">Uncharacterized protein</fullName>
    </submittedName>
</protein>
<dbReference type="GO" id="GO:0016705">
    <property type="term" value="F:oxidoreductase activity, acting on paired donors, with incorporation or reduction of molecular oxygen"/>
    <property type="evidence" value="ECO:0007669"/>
    <property type="project" value="InterPro"/>
</dbReference>
<evidence type="ECO:0000313" key="1">
    <source>
        <dbReference type="EMBL" id="CAH1780866.1"/>
    </source>
</evidence>
<dbReference type="GO" id="GO:0020037">
    <property type="term" value="F:heme binding"/>
    <property type="evidence" value="ECO:0007669"/>
    <property type="project" value="InterPro"/>
</dbReference>
<dbReference type="SUPFAM" id="SSF48264">
    <property type="entry name" value="Cytochrome P450"/>
    <property type="match status" value="1"/>
</dbReference>
<dbReference type="Gene3D" id="1.10.630.10">
    <property type="entry name" value="Cytochrome P450"/>
    <property type="match status" value="1"/>
</dbReference>
<gene>
    <name evidence="1" type="ORF">OFUS_LOCUS7504</name>
</gene>
<keyword evidence="2" id="KW-1185">Reference proteome</keyword>
<feature type="non-terminal residue" evidence="1">
    <location>
        <position position="110"/>
    </location>
</feature>
<name>A0A8J1UAZ3_OWEFU</name>
<proteinExistence type="predicted"/>
<sequence length="110" mass="12681">RYRATCISYSDMLVYILLSCSAFLVYVFIKKCTNEKFRIIAKIPGPKGIPIFVNALQVDLEHIHKDLLRWTEEYGPIFKLNFAGDLVVVLKTVMMQSTKLLSQNQQILQV</sequence>
<dbReference type="OrthoDB" id="6155911at2759"/>
<dbReference type="GO" id="GO:0004497">
    <property type="term" value="F:monooxygenase activity"/>
    <property type="evidence" value="ECO:0007669"/>
    <property type="project" value="InterPro"/>
</dbReference>
<reference evidence="1" key="1">
    <citation type="submission" date="2022-03" db="EMBL/GenBank/DDBJ databases">
        <authorList>
            <person name="Martin C."/>
        </authorList>
    </citation>
    <scope>NUCLEOTIDE SEQUENCE</scope>
</reference>
<dbReference type="EMBL" id="CAIIXF020000004">
    <property type="protein sequence ID" value="CAH1780866.1"/>
    <property type="molecule type" value="Genomic_DNA"/>
</dbReference>
<dbReference type="Proteomes" id="UP000749559">
    <property type="component" value="Unassembled WGS sequence"/>
</dbReference>
<comment type="caution">
    <text evidence="1">The sequence shown here is derived from an EMBL/GenBank/DDBJ whole genome shotgun (WGS) entry which is preliminary data.</text>
</comment>
<accession>A0A8J1UAZ3</accession>
<feature type="non-terminal residue" evidence="1">
    <location>
        <position position="1"/>
    </location>
</feature>